<dbReference type="Proteomes" id="UP000246077">
    <property type="component" value="Unassembled WGS sequence"/>
</dbReference>
<dbReference type="InterPro" id="IPR001041">
    <property type="entry name" value="2Fe-2S_ferredoxin-type"/>
</dbReference>
<dbReference type="RefSeq" id="WP_109919192.1">
    <property type="nucleotide sequence ID" value="NZ_QGLF01000001.1"/>
</dbReference>
<comment type="caution">
    <text evidence="2">The sequence shown here is derived from an EMBL/GenBank/DDBJ whole genome shotgun (WGS) entry which is preliminary data.</text>
</comment>
<organism evidence="2 3">
    <name type="scientific">Zavarzinia compransoris</name>
    <dbReference type="NCBI Taxonomy" id="1264899"/>
    <lineage>
        <taxon>Bacteria</taxon>
        <taxon>Pseudomonadati</taxon>
        <taxon>Pseudomonadota</taxon>
        <taxon>Alphaproteobacteria</taxon>
        <taxon>Rhodospirillales</taxon>
        <taxon>Zavarziniaceae</taxon>
        <taxon>Zavarzinia</taxon>
    </lineage>
</organism>
<evidence type="ECO:0000259" key="1">
    <source>
        <dbReference type="PROSITE" id="PS51085"/>
    </source>
</evidence>
<dbReference type="SUPFAM" id="SSF54292">
    <property type="entry name" value="2Fe-2S ferredoxin-like"/>
    <property type="match status" value="1"/>
</dbReference>
<dbReference type="InterPro" id="IPR006058">
    <property type="entry name" value="2Fe2S_fd_BS"/>
</dbReference>
<dbReference type="PROSITE" id="PS51085">
    <property type="entry name" value="2FE2S_FER_2"/>
    <property type="match status" value="1"/>
</dbReference>
<dbReference type="InterPro" id="IPR012675">
    <property type="entry name" value="Beta-grasp_dom_sf"/>
</dbReference>
<dbReference type="OrthoDB" id="7858822at2"/>
<dbReference type="PROSITE" id="PS00197">
    <property type="entry name" value="2FE2S_FER_1"/>
    <property type="match status" value="1"/>
</dbReference>
<feature type="domain" description="2Fe-2S ferredoxin-type" evidence="1">
    <location>
        <begin position="4"/>
        <end position="95"/>
    </location>
</feature>
<accession>A0A317E7P8</accession>
<name>A0A317E7P8_9PROT</name>
<gene>
    <name evidence="2" type="ORF">DKG75_00885</name>
</gene>
<dbReference type="InterPro" id="IPR036010">
    <property type="entry name" value="2Fe-2S_ferredoxin-like_sf"/>
</dbReference>
<dbReference type="EMBL" id="QGLF01000001">
    <property type="protein sequence ID" value="PWR23158.1"/>
    <property type="molecule type" value="Genomic_DNA"/>
</dbReference>
<sequence length="104" mass="11227">MSGHRITITDTGEEFPCADSQSVLDGMVRLGRRGIPAGCRGGGCGVCKIEVLEGTFTPEVMSRAHVSEDDLRQGRVLACRIRPEGDLCIRVIGKMTRAWGLPGR</sequence>
<dbReference type="AlphaFoldDB" id="A0A317E7P8"/>
<keyword evidence="3" id="KW-1185">Reference proteome</keyword>
<reference evidence="3" key="1">
    <citation type="submission" date="2018-05" db="EMBL/GenBank/DDBJ databases">
        <title>Zavarzinia sp. HR-AS.</title>
        <authorList>
            <person name="Lee Y."/>
            <person name="Jeon C.O."/>
        </authorList>
    </citation>
    <scope>NUCLEOTIDE SEQUENCE [LARGE SCALE GENOMIC DNA]</scope>
    <source>
        <strain evidence="3">DSM 1231</strain>
    </source>
</reference>
<dbReference type="Gene3D" id="3.10.20.30">
    <property type="match status" value="1"/>
</dbReference>
<protein>
    <submittedName>
        <fullName evidence="2">Ferredoxin</fullName>
    </submittedName>
</protein>
<evidence type="ECO:0000313" key="2">
    <source>
        <dbReference type="EMBL" id="PWR23158.1"/>
    </source>
</evidence>
<proteinExistence type="predicted"/>
<evidence type="ECO:0000313" key="3">
    <source>
        <dbReference type="Proteomes" id="UP000246077"/>
    </source>
</evidence>
<dbReference type="GO" id="GO:0051537">
    <property type="term" value="F:2 iron, 2 sulfur cluster binding"/>
    <property type="evidence" value="ECO:0007669"/>
    <property type="project" value="InterPro"/>
</dbReference>
<dbReference type="Pfam" id="PF00111">
    <property type="entry name" value="Fer2"/>
    <property type="match status" value="1"/>
</dbReference>
<dbReference type="CDD" id="cd00207">
    <property type="entry name" value="fer2"/>
    <property type="match status" value="1"/>
</dbReference>